<evidence type="ECO:0000313" key="2">
    <source>
        <dbReference type="EMBL" id="MBB5137041.1"/>
    </source>
</evidence>
<dbReference type="RefSeq" id="WP_185053885.1">
    <property type="nucleotide sequence ID" value="NZ_BAABIX010000021.1"/>
</dbReference>
<comment type="caution">
    <text evidence="2">The sequence shown here is derived from an EMBL/GenBank/DDBJ whole genome shotgun (WGS) entry which is preliminary data.</text>
</comment>
<protein>
    <submittedName>
        <fullName evidence="2">Uncharacterized protein</fullName>
    </submittedName>
</protein>
<feature type="region of interest" description="Disordered" evidence="1">
    <location>
        <begin position="37"/>
        <end position="64"/>
    </location>
</feature>
<name>A0A840PGT6_9ACTN</name>
<organism evidence="2 3">
    <name type="scientific">Thermocatellispora tengchongensis</name>
    <dbReference type="NCBI Taxonomy" id="1073253"/>
    <lineage>
        <taxon>Bacteria</taxon>
        <taxon>Bacillati</taxon>
        <taxon>Actinomycetota</taxon>
        <taxon>Actinomycetes</taxon>
        <taxon>Streptosporangiales</taxon>
        <taxon>Streptosporangiaceae</taxon>
        <taxon>Thermocatellispora</taxon>
    </lineage>
</organism>
<evidence type="ECO:0000256" key="1">
    <source>
        <dbReference type="SAM" id="MobiDB-lite"/>
    </source>
</evidence>
<sequence>MESLLALHAEAVRAGSTLVTGAGFGVLATEALVAKLRDGRPTPHRRLVTGSRPRARQPQAAPSC</sequence>
<evidence type="ECO:0000313" key="3">
    <source>
        <dbReference type="Proteomes" id="UP000578449"/>
    </source>
</evidence>
<accession>A0A840PGT6</accession>
<dbReference type="AlphaFoldDB" id="A0A840PGT6"/>
<reference evidence="2 3" key="1">
    <citation type="submission" date="2020-08" db="EMBL/GenBank/DDBJ databases">
        <title>Genomic Encyclopedia of Type Strains, Phase IV (KMG-IV): sequencing the most valuable type-strain genomes for metagenomic binning, comparative biology and taxonomic classification.</title>
        <authorList>
            <person name="Goeker M."/>
        </authorList>
    </citation>
    <scope>NUCLEOTIDE SEQUENCE [LARGE SCALE GENOMIC DNA]</scope>
    <source>
        <strain evidence="2 3">DSM 45615</strain>
    </source>
</reference>
<dbReference type="EMBL" id="JACHGN010000016">
    <property type="protein sequence ID" value="MBB5137041.1"/>
    <property type="molecule type" value="Genomic_DNA"/>
</dbReference>
<gene>
    <name evidence="2" type="ORF">HNP84_006793</name>
</gene>
<proteinExistence type="predicted"/>
<dbReference type="Proteomes" id="UP000578449">
    <property type="component" value="Unassembled WGS sequence"/>
</dbReference>
<keyword evidence="3" id="KW-1185">Reference proteome</keyword>